<comment type="caution">
    <text evidence="1">The sequence shown here is derived from an EMBL/GenBank/DDBJ whole genome shotgun (WGS) entry which is preliminary data.</text>
</comment>
<proteinExistence type="predicted"/>
<protein>
    <submittedName>
        <fullName evidence="1">Uncharacterized protein</fullName>
    </submittedName>
</protein>
<gene>
    <name evidence="1" type="ORF">Tci_684681</name>
</gene>
<feature type="non-terminal residue" evidence="1">
    <location>
        <position position="57"/>
    </location>
</feature>
<evidence type="ECO:0000313" key="1">
    <source>
        <dbReference type="EMBL" id="GFB12710.1"/>
    </source>
</evidence>
<dbReference type="EMBL" id="BKCJ010557887">
    <property type="protein sequence ID" value="GFB12710.1"/>
    <property type="molecule type" value="Genomic_DNA"/>
</dbReference>
<accession>A0A699KV02</accession>
<sequence length="57" mass="6584">MVLGVCWEVVEGHGGVVEYGGVGEKSRERAVKGWREKWSVNRGFKCEGRQERVWDIY</sequence>
<name>A0A699KV02_TANCI</name>
<dbReference type="AlphaFoldDB" id="A0A699KV02"/>
<reference evidence="1" key="1">
    <citation type="journal article" date="2019" name="Sci. Rep.">
        <title>Draft genome of Tanacetum cinerariifolium, the natural source of mosquito coil.</title>
        <authorList>
            <person name="Yamashiro T."/>
            <person name="Shiraishi A."/>
            <person name="Satake H."/>
            <person name="Nakayama K."/>
        </authorList>
    </citation>
    <scope>NUCLEOTIDE SEQUENCE</scope>
</reference>
<organism evidence="1">
    <name type="scientific">Tanacetum cinerariifolium</name>
    <name type="common">Dalmatian daisy</name>
    <name type="synonym">Chrysanthemum cinerariifolium</name>
    <dbReference type="NCBI Taxonomy" id="118510"/>
    <lineage>
        <taxon>Eukaryota</taxon>
        <taxon>Viridiplantae</taxon>
        <taxon>Streptophyta</taxon>
        <taxon>Embryophyta</taxon>
        <taxon>Tracheophyta</taxon>
        <taxon>Spermatophyta</taxon>
        <taxon>Magnoliopsida</taxon>
        <taxon>eudicotyledons</taxon>
        <taxon>Gunneridae</taxon>
        <taxon>Pentapetalae</taxon>
        <taxon>asterids</taxon>
        <taxon>campanulids</taxon>
        <taxon>Asterales</taxon>
        <taxon>Asteraceae</taxon>
        <taxon>Asteroideae</taxon>
        <taxon>Anthemideae</taxon>
        <taxon>Anthemidinae</taxon>
        <taxon>Tanacetum</taxon>
    </lineage>
</organism>